<evidence type="ECO:0000256" key="2">
    <source>
        <dbReference type="HAMAP-Rule" id="MF_00984"/>
    </source>
</evidence>
<dbReference type="SUPFAM" id="SSF50249">
    <property type="entry name" value="Nucleic acid-binding proteins"/>
    <property type="match status" value="1"/>
</dbReference>
<dbReference type="NCBIfam" id="TIGR00621">
    <property type="entry name" value="ssb"/>
    <property type="match status" value="1"/>
</dbReference>
<reference evidence="5 6" key="1">
    <citation type="submission" date="2020-09" db="EMBL/GenBank/DDBJ databases">
        <title>Characterization and genome sequencing of Ruminiclostridium sp. nov. MA18.</title>
        <authorList>
            <person name="Rettenmaier R."/>
            <person name="Kowollik M.-L."/>
            <person name="Liebl W."/>
            <person name="Zverlov V."/>
        </authorList>
    </citation>
    <scope>NUCLEOTIDE SEQUENCE [LARGE SCALE GENOMIC DNA]</scope>
    <source>
        <strain evidence="5 6">MA18</strain>
    </source>
</reference>
<dbReference type="InterPro" id="IPR012340">
    <property type="entry name" value="NA-bd_OB-fold"/>
</dbReference>
<dbReference type="PANTHER" id="PTHR10302:SF27">
    <property type="entry name" value="SINGLE-STRANDED DNA-BINDING PROTEIN"/>
    <property type="match status" value="1"/>
</dbReference>
<dbReference type="PROSITE" id="PS50935">
    <property type="entry name" value="SSB"/>
    <property type="match status" value="1"/>
</dbReference>
<keyword evidence="2" id="KW-0235">DNA replication</keyword>
<comment type="function">
    <text evidence="2">Plays an important role in DNA replication, recombination and repair. Binds to ssDNA and to an array of partner proteins to recruit them to their sites of action during DNA metabolism.</text>
</comment>
<keyword evidence="6" id="KW-1185">Reference proteome</keyword>
<dbReference type="PIRSF" id="PIRSF002070">
    <property type="entry name" value="SSB"/>
    <property type="match status" value="1"/>
</dbReference>
<dbReference type="GO" id="GO:0003697">
    <property type="term" value="F:single-stranded DNA binding"/>
    <property type="evidence" value="ECO:0007669"/>
    <property type="project" value="UniProtKB-UniRule"/>
</dbReference>
<dbReference type="KEGG" id="rher:EHE19_000565"/>
<keyword evidence="2" id="KW-0227">DNA damage</keyword>
<dbReference type="EMBL" id="CP061336">
    <property type="protein sequence ID" value="QNU67087.1"/>
    <property type="molecule type" value="Genomic_DNA"/>
</dbReference>
<comment type="subunit">
    <text evidence="2">Homotetramer.</text>
</comment>
<keyword evidence="1 2" id="KW-0238">DNA-binding</keyword>
<accession>A0A4U7JGI7</accession>
<protein>
    <recommendedName>
        <fullName evidence="2 3">Single-stranded DNA-binding protein</fullName>
        <shortName evidence="2">SSB</shortName>
    </recommendedName>
</protein>
<dbReference type="OrthoDB" id="9809878at2"/>
<dbReference type="Gene3D" id="2.40.50.140">
    <property type="entry name" value="Nucleic acid-binding proteins"/>
    <property type="match status" value="1"/>
</dbReference>
<keyword evidence="2" id="KW-0233">DNA recombination</keyword>
<dbReference type="Proteomes" id="UP000306409">
    <property type="component" value="Chromosome"/>
</dbReference>
<organism evidence="5 6">
    <name type="scientific">Ruminiclostridium herbifermentans</name>
    <dbReference type="NCBI Taxonomy" id="2488810"/>
    <lineage>
        <taxon>Bacteria</taxon>
        <taxon>Bacillati</taxon>
        <taxon>Bacillota</taxon>
        <taxon>Clostridia</taxon>
        <taxon>Eubacteriales</taxon>
        <taxon>Oscillospiraceae</taxon>
        <taxon>Ruminiclostridium</taxon>
    </lineage>
</organism>
<evidence type="ECO:0000313" key="6">
    <source>
        <dbReference type="Proteomes" id="UP000306409"/>
    </source>
</evidence>
<gene>
    <name evidence="5" type="ORF">EHE19_000565</name>
</gene>
<dbReference type="Pfam" id="PF00436">
    <property type="entry name" value="SSB"/>
    <property type="match status" value="1"/>
</dbReference>
<dbReference type="InterPro" id="IPR000424">
    <property type="entry name" value="Primosome_PriB/ssb"/>
</dbReference>
<dbReference type="GO" id="GO:0006310">
    <property type="term" value="P:DNA recombination"/>
    <property type="evidence" value="ECO:0007669"/>
    <property type="project" value="UniProtKB-UniRule"/>
</dbReference>
<sequence length="144" mass="15970">MNKVILMGRLTKDPELRYTSGNNTAVASFTIAVNRRFAQEGQPQADFINIVAWSKTAEFCGKYFTKGQQVAVVGRIQTRTWDDNEGKRHYVTEVVADETYFADSKRSGDAAGNYGGSAQKTYSDTPAVSGDGFYPMDEDDELPF</sequence>
<keyword evidence="2" id="KW-0234">DNA repair</keyword>
<dbReference type="GO" id="GO:0009295">
    <property type="term" value="C:nucleoid"/>
    <property type="evidence" value="ECO:0007669"/>
    <property type="project" value="TreeGrafter"/>
</dbReference>
<evidence type="ECO:0000256" key="4">
    <source>
        <dbReference type="SAM" id="MobiDB-lite"/>
    </source>
</evidence>
<evidence type="ECO:0000313" key="5">
    <source>
        <dbReference type="EMBL" id="QNU67087.1"/>
    </source>
</evidence>
<dbReference type="RefSeq" id="WP_137697152.1">
    <property type="nucleotide sequence ID" value="NZ_CP061336.1"/>
</dbReference>
<evidence type="ECO:0000256" key="3">
    <source>
        <dbReference type="PIRNR" id="PIRNR002070"/>
    </source>
</evidence>
<dbReference type="HAMAP" id="MF_00984">
    <property type="entry name" value="SSB"/>
    <property type="match status" value="1"/>
</dbReference>
<feature type="short sequence motif" description="Important for interaction with partner proteins" evidence="2">
    <location>
        <begin position="139"/>
        <end position="144"/>
    </location>
</feature>
<dbReference type="PANTHER" id="PTHR10302">
    <property type="entry name" value="SINGLE-STRANDED DNA-BINDING PROTEIN"/>
    <property type="match status" value="1"/>
</dbReference>
<feature type="region of interest" description="Disordered" evidence="4">
    <location>
        <begin position="105"/>
        <end position="144"/>
    </location>
</feature>
<name>A0A4U7JGI7_9FIRM</name>
<comment type="caution">
    <text evidence="2">Lacks conserved residue(s) required for the propagation of feature annotation.</text>
</comment>
<feature type="compositionally biased region" description="Polar residues" evidence="4">
    <location>
        <begin position="116"/>
        <end position="126"/>
    </location>
</feature>
<dbReference type="CDD" id="cd04496">
    <property type="entry name" value="SSB_OBF"/>
    <property type="match status" value="1"/>
</dbReference>
<dbReference type="InterPro" id="IPR011344">
    <property type="entry name" value="ssDNA-bd"/>
</dbReference>
<dbReference type="AlphaFoldDB" id="A0A4U7JGI7"/>
<evidence type="ECO:0000256" key="1">
    <source>
        <dbReference type="ARBA" id="ARBA00023125"/>
    </source>
</evidence>
<dbReference type="GO" id="GO:0006260">
    <property type="term" value="P:DNA replication"/>
    <property type="evidence" value="ECO:0007669"/>
    <property type="project" value="UniProtKB-UniRule"/>
</dbReference>
<dbReference type="GO" id="GO:0006281">
    <property type="term" value="P:DNA repair"/>
    <property type="evidence" value="ECO:0007669"/>
    <property type="project" value="UniProtKB-UniRule"/>
</dbReference>
<proteinExistence type="inferred from homology"/>